<dbReference type="InterPro" id="IPR045070">
    <property type="entry name" value="MATE_MepA-like"/>
</dbReference>
<dbReference type="NCBIfam" id="TIGR00797">
    <property type="entry name" value="matE"/>
    <property type="match status" value="1"/>
</dbReference>
<feature type="transmembrane region" description="Helical" evidence="10">
    <location>
        <begin position="238"/>
        <end position="259"/>
    </location>
</feature>
<evidence type="ECO:0000313" key="12">
    <source>
        <dbReference type="Proteomes" id="UP000239706"/>
    </source>
</evidence>
<dbReference type="GO" id="GO:0005886">
    <property type="term" value="C:plasma membrane"/>
    <property type="evidence" value="ECO:0007669"/>
    <property type="project" value="UniProtKB-SubCell"/>
</dbReference>
<sequence length="464" mass="50285">MDRSKQLGEESIGKLLLKFSIPAIVGMLVNALYNMVDRIFIGRGVGSLAISGIAVGFPLSIINMAFGMLVGIGSSTMVSIKLGEKKKDEAEKILGNALVLDVVISLIISVLGVTFLDSILKVFGASADTLPYARDYMKYIIGGALLQNIGFGINNIIRAEGNPRIAMATMMIGAVLNTILDPIFIFIFKMGVEGAAIATILSQAVSSAWVLYYFLSGKSTLKFKKENLKLNAPTVKDIFSVGVSPFAMQLASSLVTTLYNKELVTYGGDLAVGAMGIINSIIMLFFMPMFGINQGYQPIVGYNYGAKQYDRVKKTLKIAVTAGVIIATIGFIIIQSFPEALISIFNKEDTQLIAIGAHGIRIDMIALPIIGFQIISSNYFQAIGKAKIAIFLSLSRQVILLIPMLIILPPIFKLDGVWMAGPISDVLSAVLTGAFLYRDMRLLNNMENNQKRNMEIKFGNDATN</sequence>
<evidence type="ECO:0000256" key="3">
    <source>
        <dbReference type="ARBA" id="ARBA00022106"/>
    </source>
</evidence>
<dbReference type="Proteomes" id="UP000239706">
    <property type="component" value="Unassembled WGS sequence"/>
</dbReference>
<feature type="transmembrane region" description="Helical" evidence="10">
    <location>
        <begin position="271"/>
        <end position="292"/>
    </location>
</feature>
<feature type="transmembrane region" description="Helical" evidence="10">
    <location>
        <begin position="15"/>
        <end position="36"/>
    </location>
</feature>
<keyword evidence="6 10" id="KW-0812">Transmembrane</keyword>
<feature type="transmembrane region" description="Helical" evidence="10">
    <location>
        <begin position="165"/>
        <end position="188"/>
    </location>
</feature>
<dbReference type="CDD" id="cd13143">
    <property type="entry name" value="MATE_MepA_like"/>
    <property type="match status" value="1"/>
</dbReference>
<comment type="subcellular location">
    <subcellularLocation>
        <location evidence="1">Cell membrane</location>
        <topology evidence="1">Multi-pass membrane protein</topology>
    </subcellularLocation>
</comment>
<evidence type="ECO:0000256" key="1">
    <source>
        <dbReference type="ARBA" id="ARBA00004651"/>
    </source>
</evidence>
<feature type="transmembrane region" description="Helical" evidence="10">
    <location>
        <begin position="194"/>
        <end position="215"/>
    </location>
</feature>
<feature type="transmembrane region" description="Helical" evidence="10">
    <location>
        <begin position="418"/>
        <end position="437"/>
    </location>
</feature>
<evidence type="ECO:0000256" key="6">
    <source>
        <dbReference type="ARBA" id="ARBA00022692"/>
    </source>
</evidence>
<evidence type="ECO:0000313" key="11">
    <source>
        <dbReference type="EMBL" id="PRR78348.1"/>
    </source>
</evidence>
<feature type="transmembrane region" description="Helical" evidence="10">
    <location>
        <begin position="93"/>
        <end position="116"/>
    </location>
</feature>
<feature type="transmembrane region" description="Helical" evidence="10">
    <location>
        <begin position="316"/>
        <end position="337"/>
    </location>
</feature>
<dbReference type="PIRSF" id="PIRSF006603">
    <property type="entry name" value="DinF"/>
    <property type="match status" value="1"/>
</dbReference>
<evidence type="ECO:0000256" key="9">
    <source>
        <dbReference type="ARBA" id="ARBA00023251"/>
    </source>
</evidence>
<evidence type="ECO:0000256" key="5">
    <source>
        <dbReference type="ARBA" id="ARBA00022475"/>
    </source>
</evidence>
<comment type="caution">
    <text evidence="11">The sequence shown here is derived from an EMBL/GenBank/DDBJ whole genome shotgun (WGS) entry which is preliminary data.</text>
</comment>
<evidence type="ECO:0000256" key="8">
    <source>
        <dbReference type="ARBA" id="ARBA00023136"/>
    </source>
</evidence>
<dbReference type="GO" id="GO:0042910">
    <property type="term" value="F:xenobiotic transmembrane transporter activity"/>
    <property type="evidence" value="ECO:0007669"/>
    <property type="project" value="InterPro"/>
</dbReference>
<keyword evidence="8 10" id="KW-0472">Membrane</keyword>
<dbReference type="GO" id="GO:0046677">
    <property type="term" value="P:response to antibiotic"/>
    <property type="evidence" value="ECO:0007669"/>
    <property type="project" value="UniProtKB-KW"/>
</dbReference>
<dbReference type="InterPro" id="IPR051327">
    <property type="entry name" value="MATE_MepA_subfamily"/>
</dbReference>
<reference evidence="11 12" key="1">
    <citation type="submission" date="2018-03" db="EMBL/GenBank/DDBJ databases">
        <title>Genome sequence of Clostridium liquoris DSM 100320.</title>
        <authorList>
            <person name="Poehlein A."/>
            <person name="Daniel R."/>
        </authorList>
    </citation>
    <scope>NUCLEOTIDE SEQUENCE [LARGE SCALE GENOMIC DNA]</scope>
    <source>
        <strain evidence="11 12">DSM 100320</strain>
    </source>
</reference>
<dbReference type="PANTHER" id="PTHR43823:SF3">
    <property type="entry name" value="MULTIDRUG EXPORT PROTEIN MEPA"/>
    <property type="match status" value="1"/>
</dbReference>
<feature type="transmembrane region" description="Helical" evidence="10">
    <location>
        <begin position="352"/>
        <end position="376"/>
    </location>
</feature>
<dbReference type="RefSeq" id="WP_106063861.1">
    <property type="nucleotide sequence ID" value="NZ_PVXO01000047.1"/>
</dbReference>
<evidence type="ECO:0000256" key="7">
    <source>
        <dbReference type="ARBA" id="ARBA00022989"/>
    </source>
</evidence>
<comment type="similarity">
    <text evidence="2">Belongs to the multi antimicrobial extrusion (MATE) (TC 2.A.66.1) family. MepA subfamily.</text>
</comment>
<proteinExistence type="inferred from homology"/>
<dbReference type="Pfam" id="PF01554">
    <property type="entry name" value="MatE"/>
    <property type="match status" value="2"/>
</dbReference>
<dbReference type="OrthoDB" id="9811110at2"/>
<dbReference type="InterPro" id="IPR048279">
    <property type="entry name" value="MdtK-like"/>
</dbReference>
<dbReference type="InterPro" id="IPR002528">
    <property type="entry name" value="MATE_fam"/>
</dbReference>
<dbReference type="GO" id="GO:0015297">
    <property type="term" value="F:antiporter activity"/>
    <property type="evidence" value="ECO:0007669"/>
    <property type="project" value="InterPro"/>
</dbReference>
<feature type="transmembrane region" description="Helical" evidence="10">
    <location>
        <begin position="136"/>
        <end position="153"/>
    </location>
</feature>
<evidence type="ECO:0000256" key="2">
    <source>
        <dbReference type="ARBA" id="ARBA00008417"/>
    </source>
</evidence>
<evidence type="ECO:0000256" key="10">
    <source>
        <dbReference type="SAM" id="Phobius"/>
    </source>
</evidence>
<feature type="transmembrane region" description="Helical" evidence="10">
    <location>
        <begin position="48"/>
        <end position="72"/>
    </location>
</feature>
<keyword evidence="5" id="KW-1003">Cell membrane</keyword>
<protein>
    <recommendedName>
        <fullName evidence="3">Multidrug export protein MepA</fullName>
    </recommendedName>
</protein>
<accession>A0A2T0B378</accession>
<feature type="transmembrane region" description="Helical" evidence="10">
    <location>
        <begin position="388"/>
        <end position="412"/>
    </location>
</feature>
<keyword evidence="12" id="KW-1185">Reference proteome</keyword>
<keyword evidence="9" id="KW-0046">Antibiotic resistance</keyword>
<keyword evidence="4" id="KW-0813">Transport</keyword>
<evidence type="ECO:0000256" key="4">
    <source>
        <dbReference type="ARBA" id="ARBA00022448"/>
    </source>
</evidence>
<dbReference type="AlphaFoldDB" id="A0A2T0B378"/>
<gene>
    <name evidence="11" type="primary">mepA_3</name>
    <name evidence="11" type="ORF">CLLI_17750</name>
</gene>
<name>A0A2T0B378_9CLOT</name>
<dbReference type="PANTHER" id="PTHR43823">
    <property type="entry name" value="SPORULATION PROTEIN YKVU"/>
    <property type="match status" value="1"/>
</dbReference>
<keyword evidence="7 10" id="KW-1133">Transmembrane helix</keyword>
<organism evidence="11 12">
    <name type="scientific">Clostridium liquoris</name>
    <dbReference type="NCBI Taxonomy" id="1289519"/>
    <lineage>
        <taxon>Bacteria</taxon>
        <taxon>Bacillati</taxon>
        <taxon>Bacillota</taxon>
        <taxon>Clostridia</taxon>
        <taxon>Eubacteriales</taxon>
        <taxon>Clostridiaceae</taxon>
        <taxon>Clostridium</taxon>
    </lineage>
</organism>
<dbReference type="EMBL" id="PVXO01000047">
    <property type="protein sequence ID" value="PRR78348.1"/>
    <property type="molecule type" value="Genomic_DNA"/>
</dbReference>